<feature type="transmembrane region" description="Helical" evidence="10">
    <location>
        <begin position="79"/>
        <end position="100"/>
    </location>
</feature>
<evidence type="ECO:0000256" key="8">
    <source>
        <dbReference type="ARBA" id="ARBA00023315"/>
    </source>
</evidence>
<name>A0A5M8PVB0_9LECA</name>
<evidence type="ECO:0000256" key="7">
    <source>
        <dbReference type="ARBA" id="ARBA00023288"/>
    </source>
</evidence>
<keyword evidence="6" id="KW-0564">Palmitate</keyword>
<dbReference type="EC" id="2.3.1.225" evidence="10"/>
<keyword evidence="2 10" id="KW-0808">Transferase</keyword>
<gene>
    <name evidence="12" type="ORF">FRX48_03306</name>
</gene>
<dbReference type="InterPro" id="IPR001594">
    <property type="entry name" value="Palmitoyltrfase_DHHC"/>
</dbReference>
<dbReference type="GO" id="GO:0005783">
    <property type="term" value="C:endoplasmic reticulum"/>
    <property type="evidence" value="ECO:0007669"/>
    <property type="project" value="TreeGrafter"/>
</dbReference>
<keyword evidence="7" id="KW-0449">Lipoprotein</keyword>
<evidence type="ECO:0000256" key="4">
    <source>
        <dbReference type="ARBA" id="ARBA00022989"/>
    </source>
</evidence>
<evidence type="ECO:0000256" key="3">
    <source>
        <dbReference type="ARBA" id="ARBA00022692"/>
    </source>
</evidence>
<dbReference type="Pfam" id="PF01529">
    <property type="entry name" value="DHHC"/>
    <property type="match status" value="1"/>
</dbReference>
<protein>
    <recommendedName>
        <fullName evidence="10">Palmitoyltransferase</fullName>
        <ecNumber evidence="10">2.3.1.225</ecNumber>
    </recommendedName>
</protein>
<evidence type="ECO:0000256" key="1">
    <source>
        <dbReference type="ARBA" id="ARBA00004141"/>
    </source>
</evidence>
<evidence type="ECO:0000313" key="12">
    <source>
        <dbReference type="EMBL" id="KAA6413560.1"/>
    </source>
</evidence>
<dbReference type="GO" id="GO:0006612">
    <property type="term" value="P:protein targeting to membrane"/>
    <property type="evidence" value="ECO:0007669"/>
    <property type="project" value="TreeGrafter"/>
</dbReference>
<keyword evidence="4 10" id="KW-1133">Transmembrane helix</keyword>
<keyword evidence="8 10" id="KW-0012">Acyltransferase</keyword>
<feature type="domain" description="Palmitoyltransferase DHHC" evidence="11">
    <location>
        <begin position="156"/>
        <end position="278"/>
    </location>
</feature>
<feature type="transmembrane region" description="Helical" evidence="10">
    <location>
        <begin position="6"/>
        <end position="24"/>
    </location>
</feature>
<comment type="caution">
    <text evidence="12">The sequence shown here is derived from an EMBL/GenBank/DDBJ whole genome shotgun (WGS) entry which is preliminary data.</text>
</comment>
<dbReference type="Proteomes" id="UP000324767">
    <property type="component" value="Unassembled WGS sequence"/>
</dbReference>
<dbReference type="GO" id="GO:0019706">
    <property type="term" value="F:protein-cysteine S-palmitoyltransferase activity"/>
    <property type="evidence" value="ECO:0007669"/>
    <property type="project" value="UniProtKB-EC"/>
</dbReference>
<comment type="catalytic activity">
    <reaction evidence="9 10">
        <text>L-cysteinyl-[protein] + hexadecanoyl-CoA = S-hexadecanoyl-L-cysteinyl-[protein] + CoA</text>
        <dbReference type="Rhea" id="RHEA:36683"/>
        <dbReference type="Rhea" id="RHEA-COMP:10131"/>
        <dbReference type="Rhea" id="RHEA-COMP:11032"/>
        <dbReference type="ChEBI" id="CHEBI:29950"/>
        <dbReference type="ChEBI" id="CHEBI:57287"/>
        <dbReference type="ChEBI" id="CHEBI:57379"/>
        <dbReference type="ChEBI" id="CHEBI:74151"/>
        <dbReference type="EC" id="2.3.1.225"/>
    </reaction>
</comment>
<comment type="domain">
    <text evidence="10">The DHHC domain is required for palmitoyltransferase activity.</text>
</comment>
<dbReference type="AlphaFoldDB" id="A0A5M8PVB0"/>
<evidence type="ECO:0000313" key="13">
    <source>
        <dbReference type="Proteomes" id="UP000324767"/>
    </source>
</evidence>
<comment type="subcellular location">
    <subcellularLocation>
        <location evidence="1">Membrane</location>
        <topology evidence="1">Multi-pass membrane protein</topology>
    </subcellularLocation>
</comment>
<dbReference type="PANTHER" id="PTHR22883:SF480">
    <property type="entry name" value="PALMITOYLTRANSFERASE SWF1"/>
    <property type="match status" value="1"/>
</dbReference>
<accession>A0A5M8PVB0</accession>
<dbReference type="GO" id="GO:0005794">
    <property type="term" value="C:Golgi apparatus"/>
    <property type="evidence" value="ECO:0007669"/>
    <property type="project" value="TreeGrafter"/>
</dbReference>
<keyword evidence="3 10" id="KW-0812">Transmembrane</keyword>
<evidence type="ECO:0000256" key="6">
    <source>
        <dbReference type="ARBA" id="ARBA00023139"/>
    </source>
</evidence>
<evidence type="ECO:0000256" key="2">
    <source>
        <dbReference type="ARBA" id="ARBA00022679"/>
    </source>
</evidence>
<comment type="similarity">
    <text evidence="10">Belongs to the DHHC palmitoyltransferase family.</text>
</comment>
<evidence type="ECO:0000259" key="11">
    <source>
        <dbReference type="Pfam" id="PF01529"/>
    </source>
</evidence>
<dbReference type="GO" id="GO:0016020">
    <property type="term" value="C:membrane"/>
    <property type="evidence" value="ECO:0007669"/>
    <property type="project" value="UniProtKB-SubCell"/>
</dbReference>
<evidence type="ECO:0000256" key="9">
    <source>
        <dbReference type="ARBA" id="ARBA00048048"/>
    </source>
</evidence>
<sequence>MGALKQIALVVLLISLITFVALFGRLPAFRKTPIGFLHRLILHHVPALIRRTDVRLTGGRSTASFSRLGRYLMNENHPIILVFFLTIVLGAELFFIPAAWSKLSFAHRTTTLILSFIPYVFIYKSVTSTSSVITSQNHRQQMGHYPYDHVLFNPGQDHHCVWVMNCLGRGNYVFFLAMILSLTVLLSYGAYLSYILLDRVLQDSVPRRANGMTSRYHWSRGQSWKRCIQLLGWAFTTDFRIGGVGMLALLTAPLAAGLLLYHVYLIWAGMTTNESFKWTEWKDDIADGLVYVSEGGPQRIGEEERNPEVEPEVDWPKSCNQRLVSSTDGRPPSFESDTQIDDRGFESFRSKTHFRRVSRLHEVDNLYDLGFWNNLKDVLRMSQ</sequence>
<dbReference type="InterPro" id="IPR039859">
    <property type="entry name" value="PFA4/ZDH16/20/ERF2-like"/>
</dbReference>
<dbReference type="OrthoDB" id="9909019at2759"/>
<feature type="transmembrane region" description="Helical" evidence="10">
    <location>
        <begin position="172"/>
        <end position="197"/>
    </location>
</feature>
<dbReference type="PANTHER" id="PTHR22883">
    <property type="entry name" value="ZINC FINGER DHHC DOMAIN CONTAINING PROTEIN"/>
    <property type="match status" value="1"/>
</dbReference>
<keyword evidence="5 10" id="KW-0472">Membrane</keyword>
<reference evidence="12 13" key="1">
    <citation type="submission" date="2019-09" db="EMBL/GenBank/DDBJ databases">
        <title>The hologenome of the rock-dwelling lichen Lasallia pustulata.</title>
        <authorList>
            <person name="Greshake Tzovaras B."/>
            <person name="Segers F."/>
            <person name="Bicker A."/>
            <person name="Dal Grande F."/>
            <person name="Otte J."/>
            <person name="Hankeln T."/>
            <person name="Schmitt I."/>
            <person name="Ebersberger I."/>
        </authorList>
    </citation>
    <scope>NUCLEOTIDE SEQUENCE [LARGE SCALE GENOMIC DNA]</scope>
    <source>
        <strain evidence="12">A1-1</strain>
    </source>
</reference>
<evidence type="ECO:0000256" key="5">
    <source>
        <dbReference type="ARBA" id="ARBA00023136"/>
    </source>
</evidence>
<organism evidence="12 13">
    <name type="scientific">Lasallia pustulata</name>
    <dbReference type="NCBI Taxonomy" id="136370"/>
    <lineage>
        <taxon>Eukaryota</taxon>
        <taxon>Fungi</taxon>
        <taxon>Dikarya</taxon>
        <taxon>Ascomycota</taxon>
        <taxon>Pezizomycotina</taxon>
        <taxon>Lecanoromycetes</taxon>
        <taxon>OSLEUM clade</taxon>
        <taxon>Umbilicariomycetidae</taxon>
        <taxon>Umbilicariales</taxon>
        <taxon>Umbilicariaceae</taxon>
        <taxon>Lasallia</taxon>
    </lineage>
</organism>
<evidence type="ECO:0000256" key="10">
    <source>
        <dbReference type="RuleBase" id="RU079119"/>
    </source>
</evidence>
<dbReference type="PROSITE" id="PS50216">
    <property type="entry name" value="DHHC"/>
    <property type="match status" value="1"/>
</dbReference>
<feature type="transmembrane region" description="Helical" evidence="10">
    <location>
        <begin position="241"/>
        <end position="267"/>
    </location>
</feature>
<dbReference type="EMBL" id="VXIT01000004">
    <property type="protein sequence ID" value="KAA6413560.1"/>
    <property type="molecule type" value="Genomic_DNA"/>
</dbReference>
<proteinExistence type="inferred from homology"/>